<accession>A0A7W7FVY6</accession>
<dbReference type="PANTHER" id="PTHR47691">
    <property type="entry name" value="REGULATOR-RELATED"/>
    <property type="match status" value="1"/>
</dbReference>
<name>A0A7W7FVY6_9PSEU</name>
<gene>
    <name evidence="2" type="ORF">HNR67_005146</name>
</gene>
<dbReference type="PRINTS" id="PR00364">
    <property type="entry name" value="DISEASERSIST"/>
</dbReference>
<keyword evidence="1" id="KW-0802">TPR repeat</keyword>
<dbReference type="InterPro" id="IPR027417">
    <property type="entry name" value="P-loop_NTPase"/>
</dbReference>
<comment type="caution">
    <text evidence="2">The sequence shown here is derived from an EMBL/GenBank/DDBJ whole genome shotgun (WGS) entry which is preliminary data.</text>
</comment>
<dbReference type="RefSeq" id="WP_185004825.1">
    <property type="nucleotide sequence ID" value="NZ_BAAAUI010000046.1"/>
</dbReference>
<dbReference type="GO" id="GO:0043531">
    <property type="term" value="F:ADP binding"/>
    <property type="evidence" value="ECO:0007669"/>
    <property type="project" value="InterPro"/>
</dbReference>
<keyword evidence="3" id="KW-1185">Reference proteome</keyword>
<reference evidence="2 3" key="1">
    <citation type="submission" date="2020-08" db="EMBL/GenBank/DDBJ databases">
        <title>Sequencing the genomes of 1000 actinobacteria strains.</title>
        <authorList>
            <person name="Klenk H.-P."/>
        </authorList>
    </citation>
    <scope>NUCLEOTIDE SEQUENCE [LARGE SCALE GENOMIC DNA]</scope>
    <source>
        <strain evidence="2 3">DSM 44230</strain>
    </source>
</reference>
<dbReference type="SUPFAM" id="SSF48452">
    <property type="entry name" value="TPR-like"/>
    <property type="match status" value="1"/>
</dbReference>
<dbReference type="PANTHER" id="PTHR47691:SF3">
    <property type="entry name" value="HTH-TYPE TRANSCRIPTIONAL REGULATOR RV0890C-RELATED"/>
    <property type="match status" value="1"/>
</dbReference>
<feature type="repeat" description="TPR" evidence="1">
    <location>
        <begin position="462"/>
        <end position="495"/>
    </location>
</feature>
<evidence type="ECO:0000256" key="1">
    <source>
        <dbReference type="PROSITE-ProRule" id="PRU00339"/>
    </source>
</evidence>
<sequence length="671" mass="72316">MTHSNDNAGSVGGHLIQAASITGDIHLGATPPPIPRQLPPAPTSFVGRTPELTALTNALGGNATVAITALAGTGGIGKTALALHWAHQRLEDFPDGQLFVDLRGFSPDSEPLAPETAVHGFLDALGQDPAHQPADPFAHYRSLVAGKRLLIILDNAVDTAQVVPLLPGSPTCTVLVTSRNHLPGLIGAHGAQHVALDVLPRQAAHELLATRLGHADPADLRELGELCGGLPLALTIVAGRARIQPHLPLSEVIAELRDTGLDEDDPTASVTAVLSWSHRALSVEQARVFGLLGIAPGPDISLPAATALAGSPDTRRTLRALEQASLIHRDTANRWRMHDLVRKFAATVAIDRDLTGLTDFYLHTALAAHHHLDQLHVHPLPPGPPRTPPLELPDEQAALTWFDAEHPGLLTALHLGDPLLTWQLAWALTTFQQRRGHQHDHHTTWALGLAAADQLDHAEARHTALRLLGRACLRLGQPREALDHLRRAVELATEANDLAGQAHAQRALALAWQALGDHQRALEAATHALDAFEQLNAPEWRAKALKGYGWHLVNLGLELKAVDYFTTALALSRTHDYRDGEAGALHSLGSIALKLGRHHEAIDYLHQALAQYRELGDTYEQADILRRLGSAHTALGQTGQAATAWRESLVLHQAQHRHQQVNWLLARLGEG</sequence>
<dbReference type="Gene3D" id="3.40.50.300">
    <property type="entry name" value="P-loop containing nucleotide triphosphate hydrolases"/>
    <property type="match status" value="1"/>
</dbReference>
<dbReference type="SMART" id="SM00028">
    <property type="entry name" value="TPR"/>
    <property type="match status" value="5"/>
</dbReference>
<dbReference type="AlphaFoldDB" id="A0A7W7FVY6"/>
<evidence type="ECO:0000313" key="2">
    <source>
        <dbReference type="EMBL" id="MBB4679028.1"/>
    </source>
</evidence>
<dbReference type="EMBL" id="JACHMH010000001">
    <property type="protein sequence ID" value="MBB4679028.1"/>
    <property type="molecule type" value="Genomic_DNA"/>
</dbReference>
<evidence type="ECO:0000313" key="3">
    <source>
        <dbReference type="Proteomes" id="UP000533598"/>
    </source>
</evidence>
<organism evidence="2 3">
    <name type="scientific">Crossiella cryophila</name>
    <dbReference type="NCBI Taxonomy" id="43355"/>
    <lineage>
        <taxon>Bacteria</taxon>
        <taxon>Bacillati</taxon>
        <taxon>Actinomycetota</taxon>
        <taxon>Actinomycetes</taxon>
        <taxon>Pseudonocardiales</taxon>
        <taxon>Pseudonocardiaceae</taxon>
        <taxon>Crossiella</taxon>
    </lineage>
</organism>
<dbReference type="Pfam" id="PF13424">
    <property type="entry name" value="TPR_12"/>
    <property type="match status" value="1"/>
</dbReference>
<dbReference type="Proteomes" id="UP000533598">
    <property type="component" value="Unassembled WGS sequence"/>
</dbReference>
<dbReference type="InterPro" id="IPR011990">
    <property type="entry name" value="TPR-like_helical_dom_sf"/>
</dbReference>
<dbReference type="InterPro" id="IPR019734">
    <property type="entry name" value="TPR_rpt"/>
</dbReference>
<dbReference type="SUPFAM" id="SSF52540">
    <property type="entry name" value="P-loop containing nucleoside triphosphate hydrolases"/>
    <property type="match status" value="1"/>
</dbReference>
<dbReference type="PROSITE" id="PS50005">
    <property type="entry name" value="TPR"/>
    <property type="match status" value="1"/>
</dbReference>
<proteinExistence type="predicted"/>
<dbReference type="Gene3D" id="1.25.40.10">
    <property type="entry name" value="Tetratricopeptide repeat domain"/>
    <property type="match status" value="2"/>
</dbReference>
<protein>
    <submittedName>
        <fullName evidence="2">Tetratricopeptide (TPR) repeat protein</fullName>
    </submittedName>
</protein>
<dbReference type="Pfam" id="PF13176">
    <property type="entry name" value="TPR_7"/>
    <property type="match status" value="1"/>
</dbReference>